<evidence type="ECO:0000256" key="2">
    <source>
        <dbReference type="SAM" id="SignalP"/>
    </source>
</evidence>
<accession>C3YKS9</accession>
<feature type="region of interest" description="Disordered" evidence="1">
    <location>
        <begin position="326"/>
        <end position="345"/>
    </location>
</feature>
<sequence length="397" mass="43853">MWRRWRHLLMFLLIILKEPNMPEADCSCRPFSRCSCLNRGLSSIPQTLPTSIITLDFRVCVFVLIGSIVLICYKRMRSQSPLQQSHNVIVSNTNTAVSVQTSSHDNQYEDIDSHHDQPVQGQSRANTQSLKVGSFSHTKVLSALKPNPMYGDAGTLQKDPASTNNHDQTGQDQSQTNTQSLRVGNLSHAEVLAALKPNVMYAGVVTPQKDPQSASDHNQYEDIDNHHDQTGQGQSQAITESDTNAAATVTISGHSLTQDRPITESLDTKRPQCNTLTDFPNSKLNTLYKVAGQYQTITKSDTNTTDAVVTRGHDHQYEDMIQDKKVEQGPSQTITKSNTNATDAEVTSGRVHQCEDMNKHNQIDQGQSHAKTESLDARNFTYGSGPSASQLNSLYAN</sequence>
<feature type="region of interest" description="Disordered" evidence="1">
    <location>
        <begin position="100"/>
        <end position="131"/>
    </location>
</feature>
<gene>
    <name evidence="3" type="ORF">BRAFLDRAFT_63231</name>
</gene>
<name>C3YKS9_BRAFL</name>
<reference evidence="3" key="1">
    <citation type="journal article" date="2008" name="Nature">
        <title>The amphioxus genome and the evolution of the chordate karyotype.</title>
        <authorList>
            <consortium name="US DOE Joint Genome Institute (JGI-PGF)"/>
            <person name="Putnam N.H."/>
            <person name="Butts T."/>
            <person name="Ferrier D.E.K."/>
            <person name="Furlong R.F."/>
            <person name="Hellsten U."/>
            <person name="Kawashima T."/>
            <person name="Robinson-Rechavi M."/>
            <person name="Shoguchi E."/>
            <person name="Terry A."/>
            <person name="Yu J.-K."/>
            <person name="Benito-Gutierrez E.L."/>
            <person name="Dubchak I."/>
            <person name="Garcia-Fernandez J."/>
            <person name="Gibson-Brown J.J."/>
            <person name="Grigoriev I.V."/>
            <person name="Horton A.C."/>
            <person name="de Jong P.J."/>
            <person name="Jurka J."/>
            <person name="Kapitonov V.V."/>
            <person name="Kohara Y."/>
            <person name="Kuroki Y."/>
            <person name="Lindquist E."/>
            <person name="Lucas S."/>
            <person name="Osoegawa K."/>
            <person name="Pennacchio L.A."/>
            <person name="Salamov A.A."/>
            <person name="Satou Y."/>
            <person name="Sauka-Spengler T."/>
            <person name="Schmutz J."/>
            <person name="Shin-I T."/>
            <person name="Toyoda A."/>
            <person name="Bronner-Fraser M."/>
            <person name="Fujiyama A."/>
            <person name="Holland L.Z."/>
            <person name="Holland P.W.H."/>
            <person name="Satoh N."/>
            <person name="Rokhsar D.S."/>
        </authorList>
    </citation>
    <scope>NUCLEOTIDE SEQUENCE [LARGE SCALE GENOMIC DNA]</scope>
    <source>
        <strain evidence="3">S238N-H82</strain>
        <tissue evidence="3">Testes</tissue>
    </source>
</reference>
<proteinExistence type="predicted"/>
<dbReference type="InParanoid" id="C3YKS9"/>
<feature type="region of interest" description="Disordered" evidence="1">
    <location>
        <begin position="144"/>
        <end position="178"/>
    </location>
</feature>
<keyword evidence="2" id="KW-0732">Signal</keyword>
<feature type="compositionally biased region" description="Basic and acidic residues" evidence="1">
    <location>
        <begin position="218"/>
        <end position="229"/>
    </location>
</feature>
<feature type="signal peptide" evidence="2">
    <location>
        <begin position="1"/>
        <end position="24"/>
    </location>
</feature>
<dbReference type="AlphaFoldDB" id="C3YKS9"/>
<evidence type="ECO:0000256" key="1">
    <source>
        <dbReference type="SAM" id="MobiDB-lite"/>
    </source>
</evidence>
<protein>
    <submittedName>
        <fullName evidence="3">Uncharacterized protein</fullName>
    </submittedName>
</protein>
<organism>
    <name type="scientific">Branchiostoma floridae</name>
    <name type="common">Florida lancelet</name>
    <name type="synonym">Amphioxus</name>
    <dbReference type="NCBI Taxonomy" id="7739"/>
    <lineage>
        <taxon>Eukaryota</taxon>
        <taxon>Metazoa</taxon>
        <taxon>Chordata</taxon>
        <taxon>Cephalochordata</taxon>
        <taxon>Leptocardii</taxon>
        <taxon>Amphioxiformes</taxon>
        <taxon>Branchiostomatidae</taxon>
        <taxon>Branchiostoma</taxon>
    </lineage>
</organism>
<feature type="chain" id="PRO_5002935732" evidence="2">
    <location>
        <begin position="25"/>
        <end position="397"/>
    </location>
</feature>
<feature type="compositionally biased region" description="Polar residues" evidence="1">
    <location>
        <begin position="329"/>
        <end position="342"/>
    </location>
</feature>
<feature type="compositionally biased region" description="Polar residues" evidence="1">
    <location>
        <begin position="119"/>
        <end position="131"/>
    </location>
</feature>
<evidence type="ECO:0000313" key="3">
    <source>
        <dbReference type="EMBL" id="EEN59147.1"/>
    </source>
</evidence>
<feature type="compositionally biased region" description="Polar residues" evidence="1">
    <location>
        <begin position="160"/>
        <end position="178"/>
    </location>
</feature>
<feature type="region of interest" description="Disordered" evidence="1">
    <location>
        <begin position="207"/>
        <end position="274"/>
    </location>
</feature>
<dbReference type="EMBL" id="GG666523">
    <property type="protein sequence ID" value="EEN59147.1"/>
    <property type="molecule type" value="Genomic_DNA"/>
</dbReference>
<feature type="compositionally biased region" description="Polar residues" evidence="1">
    <location>
        <begin position="230"/>
        <end position="260"/>
    </location>
</feature>